<keyword evidence="3" id="KW-0255">Endonuclease</keyword>
<keyword evidence="4" id="KW-0378">Hydrolase</keyword>
<dbReference type="EMBL" id="JH719942">
    <property type="protein sequence ID" value="EJF52124.1"/>
    <property type="molecule type" value="Genomic_DNA"/>
</dbReference>
<keyword evidence="6" id="KW-0051">Antiviral defense</keyword>
<evidence type="ECO:0000256" key="3">
    <source>
        <dbReference type="ARBA" id="ARBA00022759"/>
    </source>
</evidence>
<evidence type="ECO:0000256" key="5">
    <source>
        <dbReference type="ARBA" id="ARBA00022842"/>
    </source>
</evidence>
<dbReference type="OrthoDB" id="279819at2"/>
<dbReference type="HOGENOM" id="CLU_2604037_0_0_10"/>
<dbReference type="RefSeq" id="WP_002656853.1">
    <property type="nucleotide sequence ID" value="NZ_JH719942.1"/>
</dbReference>
<protein>
    <submittedName>
        <fullName evidence="7">Uncharacterized protein</fullName>
    </submittedName>
</protein>
<evidence type="ECO:0000256" key="2">
    <source>
        <dbReference type="ARBA" id="ARBA00022723"/>
    </source>
</evidence>
<dbReference type="Proteomes" id="UP000005113">
    <property type="component" value="Unassembled WGS sequence"/>
</dbReference>
<evidence type="ECO:0000256" key="6">
    <source>
        <dbReference type="ARBA" id="ARBA00023118"/>
    </source>
</evidence>
<gene>
    <name evidence="7" type="ORF">SapgrDRAFT_0378</name>
</gene>
<evidence type="ECO:0000256" key="4">
    <source>
        <dbReference type="ARBA" id="ARBA00022801"/>
    </source>
</evidence>
<accession>J0NXB9</accession>
<reference evidence="8" key="1">
    <citation type="journal article" date="2012" name="Stand. Genomic Sci.">
        <title>Permanent draft genome sequence of the gliding predator Saprospira grandis strain Sa g1 (= HR1).</title>
        <authorList>
            <person name="Mavromatis K."/>
            <person name="Chertkov O."/>
            <person name="Lapidus A."/>
            <person name="Nolan M."/>
            <person name="Lucas S."/>
            <person name="Tice H."/>
            <person name="Del Rio T.G."/>
            <person name="Cheng J.F."/>
            <person name="Han C."/>
            <person name="Tapia R."/>
            <person name="Bruce D."/>
            <person name="Goodwin L.A."/>
            <person name="Pitluck S."/>
            <person name="Huntemann M."/>
            <person name="Liolios K."/>
            <person name="Pagani I."/>
            <person name="Ivanova N."/>
            <person name="Mikhailova N."/>
            <person name="Pati A."/>
            <person name="Chen A."/>
            <person name="Palaniappan K."/>
            <person name="Land M."/>
            <person name="Brambilla E.M."/>
            <person name="Rohde M."/>
            <person name="Spring S."/>
            <person name="Goker M."/>
            <person name="Detter J.C."/>
            <person name="Bristow J."/>
            <person name="Eisen J.A."/>
            <person name="Markowitz V."/>
            <person name="Hugenholtz P."/>
            <person name="Kyrpides N.C."/>
            <person name="Klenk H.P."/>
            <person name="Woyke T."/>
        </authorList>
    </citation>
    <scope>NUCLEOTIDE SEQUENCE [LARGE SCALE GENOMIC DNA]</scope>
    <source>
        <strain evidence="8">DSM 2844</strain>
    </source>
</reference>
<dbReference type="AlphaFoldDB" id="J0NXB9"/>
<keyword evidence="2" id="KW-0479">Metal-binding</keyword>
<dbReference type="InterPro" id="IPR021127">
    <property type="entry name" value="CRISPR_associated_Cas2"/>
</dbReference>
<keyword evidence="5" id="KW-0460">Magnesium</keyword>
<evidence type="ECO:0000313" key="7">
    <source>
        <dbReference type="EMBL" id="EJF52124.1"/>
    </source>
</evidence>
<keyword evidence="1" id="KW-0540">Nuclease</keyword>
<dbReference type="SUPFAM" id="SSF143430">
    <property type="entry name" value="TTP0101/SSO1404-like"/>
    <property type="match status" value="1"/>
</dbReference>
<organism evidence="7 8">
    <name type="scientific">Saprospira grandis DSM 2844</name>
    <dbReference type="NCBI Taxonomy" id="694433"/>
    <lineage>
        <taxon>Bacteria</taxon>
        <taxon>Pseudomonadati</taxon>
        <taxon>Bacteroidota</taxon>
        <taxon>Saprospiria</taxon>
        <taxon>Saprospirales</taxon>
        <taxon>Saprospiraceae</taxon>
        <taxon>Saprospira</taxon>
    </lineage>
</organism>
<sequence>MWFAQGCIEYLTARKTTYVEALSAEDIKQIEKELSMLLAEAKEIMDEDYDSLIIFKSRSDRWLEKEVIGREQNDLDCFL</sequence>
<evidence type="ECO:0000256" key="1">
    <source>
        <dbReference type="ARBA" id="ARBA00022722"/>
    </source>
</evidence>
<dbReference type="GO" id="GO:0004521">
    <property type="term" value="F:RNA endonuclease activity"/>
    <property type="evidence" value="ECO:0007669"/>
    <property type="project" value="InterPro"/>
</dbReference>
<evidence type="ECO:0000313" key="8">
    <source>
        <dbReference type="Proteomes" id="UP000005113"/>
    </source>
</evidence>
<name>J0NXB9_9BACT</name>
<dbReference type="CDD" id="cd09725">
    <property type="entry name" value="Cas2_I_II_III"/>
    <property type="match status" value="1"/>
</dbReference>
<proteinExistence type="predicted"/>
<dbReference type="GO" id="GO:0043571">
    <property type="term" value="P:maintenance of CRISPR repeat elements"/>
    <property type="evidence" value="ECO:0007669"/>
    <property type="project" value="InterPro"/>
</dbReference>